<organism evidence="3 4">
    <name type="scientific">Cellulomonas shaoxiangyii</name>
    <dbReference type="NCBI Taxonomy" id="2566013"/>
    <lineage>
        <taxon>Bacteria</taxon>
        <taxon>Bacillati</taxon>
        <taxon>Actinomycetota</taxon>
        <taxon>Actinomycetes</taxon>
        <taxon>Micrococcales</taxon>
        <taxon>Cellulomonadaceae</taxon>
        <taxon>Cellulomonas</taxon>
    </lineage>
</organism>
<reference evidence="3 4" key="1">
    <citation type="submission" date="2019-04" db="EMBL/GenBank/DDBJ databases">
        <title>Isolation and identification of Cellulomonas shaoxiangyii sp. Nov. isolated from feces of the Tibetan antelopes (Pantholops hodgsonii) in the Qinghai-Tibet plateau of China.</title>
        <authorList>
            <person name="Tian Z."/>
        </authorList>
    </citation>
    <scope>NUCLEOTIDE SEQUENCE [LARGE SCALE GENOMIC DNA]</scope>
    <source>
        <strain evidence="3 4">Z28</strain>
    </source>
</reference>
<proteinExistence type="predicted"/>
<name>A0A4P7SHF0_9CELL</name>
<dbReference type="Pfam" id="PF11241">
    <property type="entry name" value="DUF3043"/>
    <property type="match status" value="1"/>
</dbReference>
<keyword evidence="2" id="KW-0812">Transmembrane</keyword>
<evidence type="ECO:0000313" key="3">
    <source>
        <dbReference type="EMBL" id="QCB93390.1"/>
    </source>
</evidence>
<feature type="transmembrane region" description="Helical" evidence="2">
    <location>
        <begin position="103"/>
        <end position="124"/>
    </location>
</feature>
<sequence length="201" mass="22861">MFGRKQDPPPAAVVPPPPSEPSADDVRPRKGRPTPTRKEAEARNRRPLVPDDRRGAARAARVKQRAQRELEYQAMRTGDERHMPLRDRGPVRRYVRDHVDARWNLGEFFLPVAAVFLVLQMVTASSAPTLAFAALAILYVFIIAAIVDGWLMWRGLKKRLHARFDATQIPRGMTMYAVLRAFQVRPSRLPKPQVKHGQYPA</sequence>
<evidence type="ECO:0000256" key="2">
    <source>
        <dbReference type="SAM" id="Phobius"/>
    </source>
</evidence>
<keyword evidence="4" id="KW-1185">Reference proteome</keyword>
<feature type="compositionally biased region" description="Pro residues" evidence="1">
    <location>
        <begin position="8"/>
        <end position="20"/>
    </location>
</feature>
<evidence type="ECO:0000313" key="4">
    <source>
        <dbReference type="Proteomes" id="UP000296469"/>
    </source>
</evidence>
<gene>
    <name evidence="3" type="ORF">E5225_07300</name>
</gene>
<feature type="region of interest" description="Disordered" evidence="1">
    <location>
        <begin position="1"/>
        <end position="56"/>
    </location>
</feature>
<protein>
    <submittedName>
        <fullName evidence="3">DUF3043 domain-containing protein</fullName>
    </submittedName>
</protein>
<dbReference type="Proteomes" id="UP000296469">
    <property type="component" value="Chromosome"/>
</dbReference>
<keyword evidence="2" id="KW-1133">Transmembrane helix</keyword>
<dbReference type="AlphaFoldDB" id="A0A4P7SHF0"/>
<dbReference type="RefSeq" id="WP_135975484.1">
    <property type="nucleotide sequence ID" value="NZ_CP039291.1"/>
</dbReference>
<accession>A0A4P7SHF0</accession>
<feature type="compositionally biased region" description="Basic and acidic residues" evidence="1">
    <location>
        <begin position="36"/>
        <end position="55"/>
    </location>
</feature>
<feature type="transmembrane region" description="Helical" evidence="2">
    <location>
        <begin position="130"/>
        <end position="153"/>
    </location>
</feature>
<dbReference type="OrthoDB" id="5194448at2"/>
<dbReference type="KEGG" id="celz:E5225_07300"/>
<dbReference type="EMBL" id="CP039291">
    <property type="protein sequence ID" value="QCB93390.1"/>
    <property type="molecule type" value="Genomic_DNA"/>
</dbReference>
<evidence type="ECO:0000256" key="1">
    <source>
        <dbReference type="SAM" id="MobiDB-lite"/>
    </source>
</evidence>
<keyword evidence="2" id="KW-0472">Membrane</keyword>
<dbReference type="InterPro" id="IPR021403">
    <property type="entry name" value="DUF3043"/>
</dbReference>